<evidence type="ECO:0000313" key="3">
    <source>
        <dbReference type="EMBL" id="QIQ20550.1"/>
    </source>
</evidence>
<dbReference type="KEGG" id="orb:IPMB12_01955"/>
<organism evidence="3 4">
    <name type="scientific">Zophobihabitans entericus</name>
    <dbReference type="NCBI Taxonomy" id="1635327"/>
    <lineage>
        <taxon>Bacteria</taxon>
        <taxon>Pseudomonadati</taxon>
        <taxon>Pseudomonadota</taxon>
        <taxon>Gammaproteobacteria</taxon>
        <taxon>Orbales</taxon>
        <taxon>Orbaceae</taxon>
        <taxon>Zophobihabitans</taxon>
    </lineage>
</organism>
<dbReference type="GO" id="GO:0000156">
    <property type="term" value="F:phosphorelay response regulator activity"/>
    <property type="evidence" value="ECO:0007669"/>
    <property type="project" value="TreeGrafter"/>
</dbReference>
<keyword evidence="4" id="KW-1185">Reference proteome</keyword>
<feature type="domain" description="Response regulatory" evidence="2">
    <location>
        <begin position="1"/>
        <end position="63"/>
    </location>
</feature>
<dbReference type="InterPro" id="IPR011006">
    <property type="entry name" value="CheY-like_superfamily"/>
</dbReference>
<dbReference type="Gene3D" id="3.40.50.2300">
    <property type="match status" value="1"/>
</dbReference>
<dbReference type="PANTHER" id="PTHR45526:SF1">
    <property type="entry name" value="TRANSCRIPTIONAL REGULATORY PROTEIN DCUR-RELATED"/>
    <property type="match status" value="1"/>
</dbReference>
<dbReference type="PANTHER" id="PTHR45526">
    <property type="entry name" value="TRANSCRIPTIONAL REGULATORY PROTEIN DPIA"/>
    <property type="match status" value="1"/>
</dbReference>
<comment type="caution">
    <text evidence="1">Lacks conserved residue(s) required for the propagation of feature annotation.</text>
</comment>
<dbReference type="PROSITE" id="PS50110">
    <property type="entry name" value="RESPONSE_REGULATORY"/>
    <property type="match status" value="1"/>
</dbReference>
<evidence type="ECO:0000256" key="1">
    <source>
        <dbReference type="PROSITE-ProRule" id="PRU00169"/>
    </source>
</evidence>
<reference evidence="3 4" key="1">
    <citation type="submission" date="2020-03" db="EMBL/GenBank/DDBJ databases">
        <title>Complete genome sequence of Orbus sp. IPMB12 (BCRC 80908).</title>
        <authorList>
            <person name="Lo W.-S."/>
            <person name="Chang T.-H."/>
            <person name="Kuo C.-H."/>
        </authorList>
    </citation>
    <scope>NUCLEOTIDE SEQUENCE [LARGE SCALE GENOMIC DNA]</scope>
    <source>
        <strain evidence="3 4">IPMB12</strain>
    </source>
</reference>
<name>A0A6G9IAE2_9GAMM</name>
<dbReference type="EMBL" id="CP050253">
    <property type="protein sequence ID" value="QIQ20550.1"/>
    <property type="molecule type" value="Genomic_DNA"/>
</dbReference>
<dbReference type="InterPro" id="IPR051271">
    <property type="entry name" value="2C-system_Tx_regulators"/>
</dbReference>
<gene>
    <name evidence="3" type="ORF">IPMB12_01955</name>
</gene>
<accession>A0A6G9IAE2</accession>
<dbReference type="AlphaFoldDB" id="A0A6G9IAE2"/>
<sequence length="71" mass="7937">MPKLDGLSLLHQSRTLHSQTDIIMMTAARSVDNIQSALRFGVIDYIVKPFSLKIPSKEGICQKVNQVLKVN</sequence>
<protein>
    <submittedName>
        <fullName evidence="3">Response regulator</fullName>
    </submittedName>
</protein>
<dbReference type="RefSeq" id="WP_166914424.1">
    <property type="nucleotide sequence ID" value="NZ_CP050253.1"/>
</dbReference>
<proteinExistence type="predicted"/>
<evidence type="ECO:0000313" key="4">
    <source>
        <dbReference type="Proteomes" id="UP000501168"/>
    </source>
</evidence>
<dbReference type="SUPFAM" id="SSF52172">
    <property type="entry name" value="CheY-like"/>
    <property type="match status" value="1"/>
</dbReference>
<dbReference type="InterPro" id="IPR001789">
    <property type="entry name" value="Sig_transdc_resp-reg_receiver"/>
</dbReference>
<evidence type="ECO:0000259" key="2">
    <source>
        <dbReference type="PROSITE" id="PS50110"/>
    </source>
</evidence>
<dbReference type="Proteomes" id="UP000501168">
    <property type="component" value="Chromosome"/>
</dbReference>
<dbReference type="InParanoid" id="A0A6G9IAE2"/>
<dbReference type="Pfam" id="PF00072">
    <property type="entry name" value="Response_reg"/>
    <property type="match status" value="1"/>
</dbReference>